<dbReference type="Proteomes" id="UP001234297">
    <property type="component" value="Chromosome 3"/>
</dbReference>
<evidence type="ECO:0000313" key="2">
    <source>
        <dbReference type="Proteomes" id="UP001234297"/>
    </source>
</evidence>
<organism evidence="1 2">
    <name type="scientific">Persea americana</name>
    <name type="common">Avocado</name>
    <dbReference type="NCBI Taxonomy" id="3435"/>
    <lineage>
        <taxon>Eukaryota</taxon>
        <taxon>Viridiplantae</taxon>
        <taxon>Streptophyta</taxon>
        <taxon>Embryophyta</taxon>
        <taxon>Tracheophyta</taxon>
        <taxon>Spermatophyta</taxon>
        <taxon>Magnoliopsida</taxon>
        <taxon>Magnoliidae</taxon>
        <taxon>Laurales</taxon>
        <taxon>Lauraceae</taxon>
        <taxon>Persea</taxon>
    </lineage>
</organism>
<protein>
    <submittedName>
        <fullName evidence="1">Uncharacterized protein</fullName>
    </submittedName>
</protein>
<evidence type="ECO:0000313" key="1">
    <source>
        <dbReference type="EMBL" id="KAJ8638631.1"/>
    </source>
</evidence>
<reference evidence="1 2" key="1">
    <citation type="journal article" date="2022" name="Hortic Res">
        <title>A haplotype resolved chromosomal level avocado genome allows analysis of novel avocado genes.</title>
        <authorList>
            <person name="Nath O."/>
            <person name="Fletcher S.J."/>
            <person name="Hayward A."/>
            <person name="Shaw L.M."/>
            <person name="Masouleh A.K."/>
            <person name="Furtado A."/>
            <person name="Henry R.J."/>
            <person name="Mitter N."/>
        </authorList>
    </citation>
    <scope>NUCLEOTIDE SEQUENCE [LARGE SCALE GENOMIC DNA]</scope>
    <source>
        <strain evidence="2">cv. Hass</strain>
    </source>
</reference>
<gene>
    <name evidence="1" type="ORF">MRB53_012898</name>
</gene>
<name>A0ACC2LZX4_PERAE</name>
<accession>A0ACC2LZX4</accession>
<comment type="caution">
    <text evidence="1">The sequence shown here is derived from an EMBL/GenBank/DDBJ whole genome shotgun (WGS) entry which is preliminary data.</text>
</comment>
<sequence length="311" mass="35072">MESSKARILIIGATGYIGKRLVKASLALGHPTTLLYRPQIVSDPDKVQTIIDFKMQGATLLQGSLDDHDSLVRALKQVDIVVSAAAAPAILEQLNLIDAIKQVGTIKRFLPSEFGMDPDRMLHTIPPGDELFKHKQVVRRAIEKAHIPYTYVSANCLAGIFLAGLAQLGHFMPPTDTDPVIIYGNGDKKCIWINEDDMAWYTIMAVDDPRTLNKTLYLRPSGNILTQLEVVRIWENIMGKELKKTFVSEEDWLATLDKVDPPEQVVVTHLYQIFHRGDLYFKVEGPHGMDSNDLYPDYKYMTAEEYLKRFA</sequence>
<dbReference type="EMBL" id="CM056811">
    <property type="protein sequence ID" value="KAJ8638631.1"/>
    <property type="molecule type" value="Genomic_DNA"/>
</dbReference>
<proteinExistence type="predicted"/>
<keyword evidence="2" id="KW-1185">Reference proteome</keyword>